<reference evidence="1 2" key="1">
    <citation type="submission" date="2018-03" db="EMBL/GenBank/DDBJ databases">
        <title>Draft Genome Sequences of the Obligatory Marine Myxobacteria Enhygromyxa salina SWB005.</title>
        <authorList>
            <person name="Poehlein A."/>
            <person name="Moghaddam J.A."/>
            <person name="Harms H."/>
            <person name="Alanjari M."/>
            <person name="Koenig G.M."/>
            <person name="Daniel R."/>
            <person name="Schaeberle T.F."/>
        </authorList>
    </citation>
    <scope>NUCLEOTIDE SEQUENCE [LARGE SCALE GENOMIC DNA]</scope>
    <source>
        <strain evidence="1 2">SWB005</strain>
    </source>
</reference>
<protein>
    <submittedName>
        <fullName evidence="1">Uncharacterized protein</fullName>
    </submittedName>
</protein>
<evidence type="ECO:0000313" key="2">
    <source>
        <dbReference type="Proteomes" id="UP000237968"/>
    </source>
</evidence>
<name>A0A2S9XBG1_9BACT</name>
<dbReference type="EMBL" id="PVNK01000292">
    <property type="protein sequence ID" value="PRP90197.1"/>
    <property type="molecule type" value="Genomic_DNA"/>
</dbReference>
<proteinExistence type="predicted"/>
<evidence type="ECO:0000313" key="1">
    <source>
        <dbReference type="EMBL" id="PRP90197.1"/>
    </source>
</evidence>
<dbReference type="AlphaFoldDB" id="A0A2S9XBG1"/>
<dbReference type="Proteomes" id="UP000237968">
    <property type="component" value="Unassembled WGS sequence"/>
</dbReference>
<comment type="caution">
    <text evidence="1">The sequence shown here is derived from an EMBL/GenBank/DDBJ whole genome shotgun (WGS) entry which is preliminary data.</text>
</comment>
<organism evidence="1 2">
    <name type="scientific">Enhygromyxa salina</name>
    <dbReference type="NCBI Taxonomy" id="215803"/>
    <lineage>
        <taxon>Bacteria</taxon>
        <taxon>Pseudomonadati</taxon>
        <taxon>Myxococcota</taxon>
        <taxon>Polyangia</taxon>
        <taxon>Nannocystales</taxon>
        <taxon>Nannocystaceae</taxon>
        <taxon>Enhygromyxa</taxon>
    </lineage>
</organism>
<keyword evidence="2" id="KW-1185">Reference proteome</keyword>
<gene>
    <name evidence="1" type="ORF">ENSA5_67190</name>
</gene>
<accession>A0A2S9XBG1</accession>
<sequence length="47" mass="5293">MKVEIEGKYGGPRLRYGLWVAFFKQAPFGKWAAEVAAAFELLRTFAA</sequence>